<dbReference type="PATRIC" id="fig|435591.13.peg.884"/>
<name>A6LAG3_PARD8</name>
<organism evidence="1 2">
    <name type="scientific">Parabacteroides distasonis (strain ATCC 8503 / DSM 20701 / CIP 104284 / JCM 5825 / NCTC 11152)</name>
    <dbReference type="NCBI Taxonomy" id="435591"/>
    <lineage>
        <taxon>Bacteria</taxon>
        <taxon>Pseudomonadati</taxon>
        <taxon>Bacteroidota</taxon>
        <taxon>Bacteroidia</taxon>
        <taxon>Bacteroidales</taxon>
        <taxon>Tannerellaceae</taxon>
        <taxon>Parabacteroides</taxon>
    </lineage>
</organism>
<reference evidence="1 2" key="1">
    <citation type="journal article" date="2007" name="PLoS Biol.">
        <title>Evolution of symbiotic bacteria in the distal human intestine.</title>
        <authorList>
            <person name="Xu J."/>
            <person name="Mahowald M.A."/>
            <person name="Ley R.E."/>
            <person name="Lozupone C.A."/>
            <person name="Hamady M."/>
            <person name="Martens E.C."/>
            <person name="Henrissat B."/>
            <person name="Coutinho P.M."/>
            <person name="Minx P."/>
            <person name="Latreille P."/>
            <person name="Cordum H."/>
            <person name="Van Brunt A."/>
            <person name="Kim K."/>
            <person name="Fulton R.S."/>
            <person name="Fulton L.A."/>
            <person name="Clifton S.W."/>
            <person name="Wilson R.K."/>
            <person name="Knight R.D."/>
            <person name="Gordon J.I."/>
        </authorList>
    </citation>
    <scope>NUCLEOTIDE SEQUENCE [LARGE SCALE GENOMIC DNA]</scope>
    <source>
        <strain evidence="2">ATCC 8503 / DSM 20701 / CIP 104284 / JCM 5825 / NCTC 11152</strain>
    </source>
</reference>
<gene>
    <name evidence="1" type="ordered locus">BDI_0909</name>
</gene>
<dbReference type="HOGENOM" id="CLU_1276613_0_0_10"/>
<evidence type="ECO:0000313" key="2">
    <source>
        <dbReference type="Proteomes" id="UP000000566"/>
    </source>
</evidence>
<dbReference type="EMBL" id="CP000140">
    <property type="protein sequence ID" value="ABR42677.1"/>
    <property type="molecule type" value="Genomic_DNA"/>
</dbReference>
<sequence>MKAEKQQREATSRVIQPSKGGMRSFEFADNKISKIKQLYEVERNLGYSAVQNIEFINTRKPNISGPVVQLATTWQWTGTYWDALRTDGYPSAQPNRPGAYLYEVVATKEDAVEDVEPPLGYSLVTDSVGRQAYLHNPNDYVVGRVALDHLIDIAHGNEHRIHRSAQMAGTLIPTYIHPNDDELYTFTTQDNHIDGIPKITIYEQGKVRGGVHKFGK</sequence>
<dbReference type="PaxDb" id="435591-BDI_0909"/>
<keyword evidence="2" id="KW-1185">Reference proteome</keyword>
<dbReference type="KEGG" id="pdi:BDI_0909"/>
<dbReference type="RefSeq" id="WP_011966241.1">
    <property type="nucleotide sequence ID" value="NC_009615.1"/>
</dbReference>
<accession>A6LAG3</accession>
<dbReference type="AlphaFoldDB" id="A6LAG3"/>
<evidence type="ECO:0000313" key="1">
    <source>
        <dbReference type="EMBL" id="ABR42677.1"/>
    </source>
</evidence>
<dbReference type="STRING" id="435591.BDI_0909"/>
<proteinExistence type="predicted"/>
<protein>
    <submittedName>
        <fullName evidence="1">Uncharacterized protein</fullName>
    </submittedName>
</protein>
<dbReference type="BioCyc" id="PDIS435591:G1G5A-940-MONOMER"/>
<dbReference type="Proteomes" id="UP000000566">
    <property type="component" value="Chromosome"/>
</dbReference>